<evidence type="ECO:0000256" key="2">
    <source>
        <dbReference type="ARBA" id="ARBA00022801"/>
    </source>
</evidence>
<dbReference type="KEGG" id="gyu:FE374_12910"/>
<keyword evidence="3" id="KW-0472">Membrane</keyword>
<evidence type="ECO:0000256" key="3">
    <source>
        <dbReference type="SAM" id="Phobius"/>
    </source>
</evidence>
<evidence type="ECO:0000256" key="1">
    <source>
        <dbReference type="ARBA" id="ARBA00008645"/>
    </source>
</evidence>
<dbReference type="OrthoDB" id="9765647at2"/>
<dbReference type="InterPro" id="IPR050261">
    <property type="entry name" value="FrsA_esterase"/>
</dbReference>
<dbReference type="Pfam" id="PF12146">
    <property type="entry name" value="Hydrolase_4"/>
    <property type="match status" value="1"/>
</dbReference>
<gene>
    <name evidence="5" type="ORF">FE374_12910</name>
</gene>
<dbReference type="SUPFAM" id="SSF53474">
    <property type="entry name" value="alpha/beta-Hydrolases"/>
    <property type="match status" value="1"/>
</dbReference>
<dbReference type="EMBL" id="CP040915">
    <property type="protein sequence ID" value="QDC25393.1"/>
    <property type="molecule type" value="Genomic_DNA"/>
</dbReference>
<reference evidence="5 6" key="1">
    <citation type="submission" date="2019-05" db="EMBL/GenBank/DDBJ databases">
        <title>Georgenia *** sp. nov., and Georgenia *** sp. nov., isolated from the intestinal contents of plateau pika (Ochotona curzoniae) in the Qinghai-Tibet plateau of China.</title>
        <authorList>
            <person name="Tian Z."/>
        </authorList>
    </citation>
    <scope>NUCLEOTIDE SEQUENCE [LARGE SCALE GENOMIC DNA]</scope>
    <source>
        <strain evidence="5 6">Z443</strain>
    </source>
</reference>
<dbReference type="RefSeq" id="WP_139929607.1">
    <property type="nucleotide sequence ID" value="NZ_CP040915.1"/>
</dbReference>
<dbReference type="PANTHER" id="PTHR22946:SF9">
    <property type="entry name" value="POLYKETIDE TRANSFERASE AF380"/>
    <property type="match status" value="1"/>
</dbReference>
<evidence type="ECO:0000313" key="6">
    <source>
        <dbReference type="Proteomes" id="UP000314616"/>
    </source>
</evidence>
<feature type="domain" description="Serine aminopeptidase S33" evidence="4">
    <location>
        <begin position="123"/>
        <end position="225"/>
    </location>
</feature>
<dbReference type="GO" id="GO:0052689">
    <property type="term" value="F:carboxylic ester hydrolase activity"/>
    <property type="evidence" value="ECO:0007669"/>
    <property type="project" value="UniProtKB-ARBA"/>
</dbReference>
<keyword evidence="2 5" id="KW-0378">Hydrolase</keyword>
<comment type="similarity">
    <text evidence="1">Belongs to the AB hydrolase superfamily.</text>
</comment>
<protein>
    <submittedName>
        <fullName evidence="5">Alpha/beta fold hydrolase</fullName>
    </submittedName>
</protein>
<proteinExistence type="inferred from homology"/>
<dbReference type="InterPro" id="IPR022742">
    <property type="entry name" value="Hydrolase_4"/>
</dbReference>
<accession>A0A5B8C4A2</accession>
<evidence type="ECO:0000313" key="5">
    <source>
        <dbReference type="EMBL" id="QDC25393.1"/>
    </source>
</evidence>
<dbReference type="PANTHER" id="PTHR22946">
    <property type="entry name" value="DIENELACTONE HYDROLASE DOMAIN-CONTAINING PROTEIN-RELATED"/>
    <property type="match status" value="1"/>
</dbReference>
<sequence length="345" mass="34924">MLALVVGVLAIAAGIGAGVPARGSLARGAGYLAVGLGLLLVVVAMVELARSLRRWWRLLLVPVLVGVLGAVDVLGVGVLAGAGPRPGARRGDPADVGLVAEDVSVPTGDGERLAGWYVPTRTGAAVVLLHGSGSSRRAVLEHAAVLAGRGYGVLAVDARGHGASTGQAMRWGWYGDTDVPAAVSFLTSRSEVDPGRVAVVGLSMGGEEAIGAAARDSRIRAVVAEGVTGRQAADLDWLSDVYGWRGRVQEGIQAAQTAVAAALTPAASPVPLREAVRRAAPRPVLLVAGGNEPDEQHAAAWLHDAAPGSVRVWVVPGAGHTAGLATDPTGWEENVVGFLDAATAA</sequence>
<feature type="transmembrane region" description="Helical" evidence="3">
    <location>
        <begin position="58"/>
        <end position="80"/>
    </location>
</feature>
<keyword evidence="3" id="KW-1133">Transmembrane helix</keyword>
<dbReference type="Proteomes" id="UP000314616">
    <property type="component" value="Chromosome"/>
</dbReference>
<dbReference type="Gene3D" id="3.40.50.1820">
    <property type="entry name" value="alpha/beta hydrolase"/>
    <property type="match status" value="1"/>
</dbReference>
<dbReference type="AlphaFoldDB" id="A0A5B8C4A2"/>
<keyword evidence="3" id="KW-0812">Transmembrane</keyword>
<evidence type="ECO:0000259" key="4">
    <source>
        <dbReference type="Pfam" id="PF12146"/>
    </source>
</evidence>
<feature type="transmembrane region" description="Helical" evidence="3">
    <location>
        <begin position="28"/>
        <end position="46"/>
    </location>
</feature>
<dbReference type="InterPro" id="IPR029058">
    <property type="entry name" value="AB_hydrolase_fold"/>
</dbReference>
<organism evidence="5 6">
    <name type="scientific">Georgenia yuyongxinii</name>
    <dbReference type="NCBI Taxonomy" id="2589797"/>
    <lineage>
        <taxon>Bacteria</taxon>
        <taxon>Bacillati</taxon>
        <taxon>Actinomycetota</taxon>
        <taxon>Actinomycetes</taxon>
        <taxon>Micrococcales</taxon>
        <taxon>Bogoriellaceae</taxon>
        <taxon>Georgenia</taxon>
    </lineage>
</organism>
<name>A0A5B8C4A2_9MICO</name>